<reference evidence="1 2" key="1">
    <citation type="submission" date="2017-08" db="EMBL/GenBank/DDBJ databases">
        <title>Substantial Increase in Enzyme Production by Combined Drug-Resistance Mutations in Paenibacillus agaridevorans.</title>
        <authorList>
            <person name="Tanaka Y."/>
            <person name="Funane K."/>
            <person name="Hosaka T."/>
            <person name="Shiwa Y."/>
            <person name="Fujita N."/>
            <person name="Miyazaki T."/>
            <person name="Yoshikawa H."/>
            <person name="Murakami K."/>
            <person name="Kasahara K."/>
            <person name="Inaoka T."/>
            <person name="Hiraga Y."/>
            <person name="Ochi K."/>
        </authorList>
    </citation>
    <scope>NUCLEOTIDE SEQUENCE [LARGE SCALE GENOMIC DNA]</scope>
    <source>
        <strain evidence="1 2">T-3040</strain>
    </source>
</reference>
<evidence type="ECO:0000313" key="1">
    <source>
        <dbReference type="EMBL" id="GBG11545.1"/>
    </source>
</evidence>
<organism evidence="1 2">
    <name type="scientific">Paenibacillus agaridevorans</name>
    <dbReference type="NCBI Taxonomy" id="171404"/>
    <lineage>
        <taxon>Bacteria</taxon>
        <taxon>Bacillati</taxon>
        <taxon>Bacillota</taxon>
        <taxon>Bacilli</taxon>
        <taxon>Bacillales</taxon>
        <taxon>Paenibacillaceae</taxon>
        <taxon>Paenibacillus</taxon>
    </lineage>
</organism>
<proteinExistence type="predicted"/>
<feature type="non-terminal residue" evidence="1">
    <location>
        <position position="1"/>
    </location>
</feature>
<keyword evidence="2" id="KW-1185">Reference proteome</keyword>
<dbReference type="EMBL" id="BDQX01000412">
    <property type="protein sequence ID" value="GBG11545.1"/>
    <property type="molecule type" value="Genomic_DNA"/>
</dbReference>
<sequence length="22" mass="2242">ALGLTIMKAEVPASGKRTRGKG</sequence>
<comment type="caution">
    <text evidence="1">The sequence shown here is derived from an EMBL/GenBank/DDBJ whole genome shotgun (WGS) entry which is preliminary data.</text>
</comment>
<dbReference type="Proteomes" id="UP000245202">
    <property type="component" value="Unassembled WGS sequence"/>
</dbReference>
<dbReference type="AlphaFoldDB" id="A0A2R5EZK9"/>
<accession>A0A2R5EZK9</accession>
<name>A0A2R5EZK9_9BACL</name>
<evidence type="ECO:0000313" key="2">
    <source>
        <dbReference type="Proteomes" id="UP000245202"/>
    </source>
</evidence>
<protein>
    <submittedName>
        <fullName evidence="1">Uncharacterized protein</fullName>
    </submittedName>
</protein>
<gene>
    <name evidence="1" type="ORF">PAT3040_06368</name>
</gene>